<sequence length="578" mass="61537">MNGPTTAHSPALAGARLPTAGEAVAHTLLNCVLREVAGPDACRVTDGRLVLRLPSSGVLLRVGLRRTSLLGAHRFTGPVDAHTGRDWSRTSWERLADLVHAELTLLTGAGNDEFTSQVASSHRAVRSALARPVPPPRKPPYAGDPVAAYLASEQSLLFGHRFHPTPKAHGADAEDWAAYAPEEGARFPLRMLAVREDLVTEDASRPGALAPLDRLGTAPAGYRLLPSHPWQYRLLHRRPALAAALADGSVRDLGPGAEPVVPTASVRTVHDGTSFLKFSLDVRITNCVRKNASYELAGAVALTRILEPVLDDLALVHPGATVLREPGFRSIAVPSSGGGVDRTLLEGLGVIVREGFGPHLPPGATPLLAAAVADEYAPGPGRVGALLGDGADATAVLAWWERYVDLVVPPVLTLFFRHGVVLEPHLQNVVVCADAEGAPVRVLFRDLEGTKLVAGRHDAALAGLDHDVAAGLTYAPRQGWDRVVYCLLVNHLAEVLAALADLRPDAEPRLWRQVGVTLARCAADLGAPPALRSLLAGERLPAKANLLTRWRRAPDRDAGYVRLPSPLADRNVTRGPVR</sequence>
<comment type="pathway">
    <text evidence="1">Siderophore biosynthesis.</text>
</comment>
<feature type="domain" description="Aerobactin siderophore biosynthesis IucA/IucC-like C-terminal" evidence="4">
    <location>
        <begin position="398"/>
        <end position="556"/>
    </location>
</feature>
<dbReference type="RefSeq" id="WP_311675400.1">
    <property type="nucleotide sequence ID" value="NZ_JAVREQ010000025.1"/>
</dbReference>
<dbReference type="Pfam" id="PF04183">
    <property type="entry name" value="IucA_IucC"/>
    <property type="match status" value="1"/>
</dbReference>
<dbReference type="PANTHER" id="PTHR34384">
    <property type="entry name" value="L-2,3-DIAMINOPROPANOATE--CITRATE LIGASE"/>
    <property type="match status" value="1"/>
</dbReference>
<dbReference type="Gene3D" id="1.10.510.40">
    <property type="match status" value="1"/>
</dbReference>
<comment type="caution">
    <text evidence="5">The sequence shown here is derived from an EMBL/GenBank/DDBJ whole genome shotgun (WGS) entry which is preliminary data.</text>
</comment>
<name>A0ABU2NXK9_9ACTN</name>
<evidence type="ECO:0000313" key="6">
    <source>
        <dbReference type="Proteomes" id="UP001183414"/>
    </source>
</evidence>
<dbReference type="Pfam" id="PF06276">
    <property type="entry name" value="FhuF"/>
    <property type="match status" value="1"/>
</dbReference>
<evidence type="ECO:0000256" key="2">
    <source>
        <dbReference type="ARBA" id="ARBA00007832"/>
    </source>
</evidence>
<dbReference type="InterPro" id="IPR037455">
    <property type="entry name" value="LucA/IucC-like"/>
</dbReference>
<dbReference type="InterPro" id="IPR022770">
    <property type="entry name" value="IucA/IucC-like_C"/>
</dbReference>
<dbReference type="EMBL" id="JAVREQ010000025">
    <property type="protein sequence ID" value="MDT0381729.1"/>
    <property type="molecule type" value="Genomic_DNA"/>
</dbReference>
<comment type="similarity">
    <text evidence="2">Belongs to the IucA/IucC family.</text>
</comment>
<dbReference type="Proteomes" id="UP001183414">
    <property type="component" value="Unassembled WGS sequence"/>
</dbReference>
<evidence type="ECO:0000256" key="1">
    <source>
        <dbReference type="ARBA" id="ARBA00004924"/>
    </source>
</evidence>
<organism evidence="5 6">
    <name type="scientific">Streptomyces hazeniae</name>
    <dbReference type="NCBI Taxonomy" id="3075538"/>
    <lineage>
        <taxon>Bacteria</taxon>
        <taxon>Bacillati</taxon>
        <taxon>Actinomycetota</taxon>
        <taxon>Actinomycetes</taxon>
        <taxon>Kitasatosporales</taxon>
        <taxon>Streptomycetaceae</taxon>
        <taxon>Streptomyces</taxon>
    </lineage>
</organism>
<evidence type="ECO:0000259" key="3">
    <source>
        <dbReference type="Pfam" id="PF04183"/>
    </source>
</evidence>
<evidence type="ECO:0000313" key="5">
    <source>
        <dbReference type="EMBL" id="MDT0381729.1"/>
    </source>
</evidence>
<keyword evidence="6" id="KW-1185">Reference proteome</keyword>
<feature type="domain" description="Aerobactin siderophore biosynthesis IucA/IucC N-terminal" evidence="3">
    <location>
        <begin position="149"/>
        <end position="372"/>
    </location>
</feature>
<reference evidence="6" key="1">
    <citation type="submission" date="2023-07" db="EMBL/GenBank/DDBJ databases">
        <title>30 novel species of actinomycetes from the DSMZ collection.</title>
        <authorList>
            <person name="Nouioui I."/>
        </authorList>
    </citation>
    <scope>NUCLEOTIDE SEQUENCE [LARGE SCALE GENOMIC DNA]</scope>
    <source>
        <strain evidence="6">DSM 42041</strain>
    </source>
</reference>
<proteinExistence type="inferred from homology"/>
<gene>
    <name evidence="5" type="ORF">RM572_23490</name>
</gene>
<dbReference type="PANTHER" id="PTHR34384:SF5">
    <property type="entry name" value="L-2,3-DIAMINOPROPANOATE--CITRATE LIGASE"/>
    <property type="match status" value="1"/>
</dbReference>
<protein>
    <submittedName>
        <fullName evidence="5">IucA/IucC family protein</fullName>
    </submittedName>
</protein>
<dbReference type="InterPro" id="IPR007310">
    <property type="entry name" value="Aerobactin_biosyn_IucA/IucC_N"/>
</dbReference>
<accession>A0ABU2NXK9</accession>
<evidence type="ECO:0000259" key="4">
    <source>
        <dbReference type="Pfam" id="PF06276"/>
    </source>
</evidence>